<dbReference type="EMBL" id="HBUE01329788">
    <property type="protein sequence ID" value="CAG6592596.1"/>
    <property type="molecule type" value="Transcribed_RNA"/>
</dbReference>
<proteinExistence type="predicted"/>
<dbReference type="EMBL" id="HBUE01223121">
    <property type="protein sequence ID" value="CAG6540525.1"/>
    <property type="molecule type" value="Transcribed_RNA"/>
</dbReference>
<sequence>MPRVPAVVIECNPVIFSTVQRQQQITGPHSKATKLYLQRRAPPRLGVLQLQSVRHALPGGQSAGTVPLQATLLSLRRWTHMHGSRPTLPGGATSRALVRREAVLSVPEAVHRNCLHPGRDDTKPVESRGWHSVQTEDIRAVGDSAAQNATAPGCAVQL</sequence>
<protein>
    <submittedName>
        <fullName evidence="1">(northern house mosquito) hypothetical protein</fullName>
    </submittedName>
</protein>
<evidence type="ECO:0000313" key="1">
    <source>
        <dbReference type="EMBL" id="CAG6540525.1"/>
    </source>
</evidence>
<reference evidence="1" key="1">
    <citation type="submission" date="2021-05" db="EMBL/GenBank/DDBJ databases">
        <authorList>
            <person name="Alioto T."/>
            <person name="Alioto T."/>
            <person name="Gomez Garrido J."/>
        </authorList>
    </citation>
    <scope>NUCLEOTIDE SEQUENCE</scope>
</reference>
<accession>A0A8D8HS08</accession>
<name>A0A8D8HS08_CULPI</name>
<dbReference type="AlphaFoldDB" id="A0A8D8HS08"/>
<organism evidence="1">
    <name type="scientific">Culex pipiens</name>
    <name type="common">House mosquito</name>
    <dbReference type="NCBI Taxonomy" id="7175"/>
    <lineage>
        <taxon>Eukaryota</taxon>
        <taxon>Metazoa</taxon>
        <taxon>Ecdysozoa</taxon>
        <taxon>Arthropoda</taxon>
        <taxon>Hexapoda</taxon>
        <taxon>Insecta</taxon>
        <taxon>Pterygota</taxon>
        <taxon>Neoptera</taxon>
        <taxon>Endopterygota</taxon>
        <taxon>Diptera</taxon>
        <taxon>Nematocera</taxon>
        <taxon>Culicoidea</taxon>
        <taxon>Culicidae</taxon>
        <taxon>Culicinae</taxon>
        <taxon>Culicini</taxon>
        <taxon>Culex</taxon>
        <taxon>Culex</taxon>
    </lineage>
</organism>